<organism evidence="2 3">
    <name type="scientific">Eumeta variegata</name>
    <name type="common">Bagworm moth</name>
    <name type="synonym">Eumeta japonica</name>
    <dbReference type="NCBI Taxonomy" id="151549"/>
    <lineage>
        <taxon>Eukaryota</taxon>
        <taxon>Metazoa</taxon>
        <taxon>Ecdysozoa</taxon>
        <taxon>Arthropoda</taxon>
        <taxon>Hexapoda</taxon>
        <taxon>Insecta</taxon>
        <taxon>Pterygota</taxon>
        <taxon>Neoptera</taxon>
        <taxon>Endopterygota</taxon>
        <taxon>Lepidoptera</taxon>
        <taxon>Glossata</taxon>
        <taxon>Ditrysia</taxon>
        <taxon>Tineoidea</taxon>
        <taxon>Psychidae</taxon>
        <taxon>Oiketicinae</taxon>
        <taxon>Eumeta</taxon>
    </lineage>
</organism>
<keyword evidence="1" id="KW-1133">Transmembrane helix</keyword>
<accession>A0A4C1ZSH8</accession>
<evidence type="ECO:0000256" key="1">
    <source>
        <dbReference type="SAM" id="Phobius"/>
    </source>
</evidence>
<dbReference type="OrthoDB" id="8168818at2759"/>
<proteinExistence type="predicted"/>
<dbReference type="AlphaFoldDB" id="A0A4C1ZSH8"/>
<reference evidence="2 3" key="1">
    <citation type="journal article" date="2019" name="Commun. Biol.">
        <title>The bagworm genome reveals a unique fibroin gene that provides high tensile strength.</title>
        <authorList>
            <person name="Kono N."/>
            <person name="Nakamura H."/>
            <person name="Ohtoshi R."/>
            <person name="Tomita M."/>
            <person name="Numata K."/>
            <person name="Arakawa K."/>
        </authorList>
    </citation>
    <scope>NUCLEOTIDE SEQUENCE [LARGE SCALE GENOMIC DNA]</scope>
</reference>
<gene>
    <name evidence="2" type="ORF">EVAR_58225_1</name>
</gene>
<evidence type="ECO:0000313" key="3">
    <source>
        <dbReference type="Proteomes" id="UP000299102"/>
    </source>
</evidence>
<dbReference type="EMBL" id="BGZK01002008">
    <property type="protein sequence ID" value="GBP89565.1"/>
    <property type="molecule type" value="Genomic_DNA"/>
</dbReference>
<keyword evidence="1" id="KW-0472">Membrane</keyword>
<dbReference type="Proteomes" id="UP000299102">
    <property type="component" value="Unassembled WGS sequence"/>
</dbReference>
<dbReference type="STRING" id="151549.A0A4C1ZSH8"/>
<keyword evidence="3" id="KW-1185">Reference proteome</keyword>
<comment type="caution">
    <text evidence="2">The sequence shown here is derived from an EMBL/GenBank/DDBJ whole genome shotgun (WGS) entry which is preliminary data.</text>
</comment>
<feature type="transmembrane region" description="Helical" evidence="1">
    <location>
        <begin position="77"/>
        <end position="100"/>
    </location>
</feature>
<name>A0A4C1ZSH8_EUMVA</name>
<protein>
    <recommendedName>
        <fullName evidence="4">Reverse transcriptase domain-containing protein</fullName>
    </recommendedName>
</protein>
<sequence length="185" mass="21200">MGVTQSSVLGSFLFLVYINDLIKNGHGIALFADDTFLFVKIDRHQPGAMSGIESDYSFAGQGYREKNVWLTSNFQPFYIAVAICSVVLGSILILNIICCCSRYSDYWLDRHTGNRWLISIWSATPHKQPPLDLTELGSNFESVQYVHQYHSEIYHEQEYPRTSISQQPLTSSQDYLEMQKRESDI</sequence>
<evidence type="ECO:0000313" key="2">
    <source>
        <dbReference type="EMBL" id="GBP89565.1"/>
    </source>
</evidence>
<evidence type="ECO:0008006" key="4">
    <source>
        <dbReference type="Google" id="ProtNLM"/>
    </source>
</evidence>
<keyword evidence="1" id="KW-0812">Transmembrane</keyword>